<dbReference type="AlphaFoldDB" id="A0A914RWA5"/>
<protein>
    <submittedName>
        <fullName evidence="2">Uncharacterized protein</fullName>
    </submittedName>
</protein>
<accession>A0A914RWA5</accession>
<dbReference type="Proteomes" id="UP000887564">
    <property type="component" value="Unplaced"/>
</dbReference>
<organism evidence="1 2">
    <name type="scientific">Parascaris equorum</name>
    <name type="common">Equine roundworm</name>
    <dbReference type="NCBI Taxonomy" id="6256"/>
    <lineage>
        <taxon>Eukaryota</taxon>
        <taxon>Metazoa</taxon>
        <taxon>Ecdysozoa</taxon>
        <taxon>Nematoda</taxon>
        <taxon>Chromadorea</taxon>
        <taxon>Rhabditida</taxon>
        <taxon>Spirurina</taxon>
        <taxon>Ascaridomorpha</taxon>
        <taxon>Ascaridoidea</taxon>
        <taxon>Ascarididae</taxon>
        <taxon>Parascaris</taxon>
    </lineage>
</organism>
<dbReference type="WBParaSite" id="PEQ_0001060801-mRNA-1">
    <property type="protein sequence ID" value="PEQ_0001060801-mRNA-1"/>
    <property type="gene ID" value="PEQ_0001060801"/>
</dbReference>
<keyword evidence="1" id="KW-1185">Reference proteome</keyword>
<evidence type="ECO:0000313" key="2">
    <source>
        <dbReference type="WBParaSite" id="PEQ_0001060801-mRNA-1"/>
    </source>
</evidence>
<sequence>MSAKIPCFLEKIAIGDEELERRAKLSIVFLRRHPLSCVGFARFGALTVAIHDMFEIADGVAANLHCPGTHRVHCLLLLENSFEVGLAFLRRAASEDDILDNLRVSQRRVTGK</sequence>
<proteinExistence type="predicted"/>
<reference evidence="2" key="1">
    <citation type="submission" date="2022-11" db="UniProtKB">
        <authorList>
            <consortium name="WormBaseParasite"/>
        </authorList>
    </citation>
    <scope>IDENTIFICATION</scope>
</reference>
<name>A0A914RWA5_PAREQ</name>
<evidence type="ECO:0000313" key="1">
    <source>
        <dbReference type="Proteomes" id="UP000887564"/>
    </source>
</evidence>